<feature type="region of interest" description="Disordered" evidence="1">
    <location>
        <begin position="1"/>
        <end position="27"/>
    </location>
</feature>
<name>A0A427A514_ENSVE</name>
<dbReference type="EMBL" id="AMZH03003736">
    <property type="protein sequence ID" value="RRT71349.1"/>
    <property type="molecule type" value="Genomic_DNA"/>
</dbReference>
<evidence type="ECO:0000313" key="2">
    <source>
        <dbReference type="EMBL" id="RRT71349.1"/>
    </source>
</evidence>
<gene>
    <name evidence="2" type="ORF">B296_00006967</name>
</gene>
<dbReference type="Proteomes" id="UP000287651">
    <property type="component" value="Unassembled WGS sequence"/>
</dbReference>
<feature type="compositionally biased region" description="Polar residues" evidence="1">
    <location>
        <begin position="16"/>
        <end position="27"/>
    </location>
</feature>
<evidence type="ECO:0000313" key="3">
    <source>
        <dbReference type="Proteomes" id="UP000287651"/>
    </source>
</evidence>
<evidence type="ECO:0000256" key="1">
    <source>
        <dbReference type="SAM" id="MobiDB-lite"/>
    </source>
</evidence>
<protein>
    <submittedName>
        <fullName evidence="2">Uncharacterized protein</fullName>
    </submittedName>
</protein>
<reference evidence="2 3" key="1">
    <citation type="journal article" date="2014" name="Agronomy (Basel)">
        <title>A Draft Genome Sequence for Ensete ventricosum, the Drought-Tolerant Tree Against Hunger.</title>
        <authorList>
            <person name="Harrison J."/>
            <person name="Moore K.A."/>
            <person name="Paszkiewicz K."/>
            <person name="Jones T."/>
            <person name="Grant M."/>
            <person name="Ambacheew D."/>
            <person name="Muzemil S."/>
            <person name="Studholme D.J."/>
        </authorList>
    </citation>
    <scope>NUCLEOTIDE SEQUENCE [LARGE SCALE GENOMIC DNA]</scope>
</reference>
<organism evidence="2 3">
    <name type="scientific">Ensete ventricosum</name>
    <name type="common">Abyssinian banana</name>
    <name type="synonym">Musa ensete</name>
    <dbReference type="NCBI Taxonomy" id="4639"/>
    <lineage>
        <taxon>Eukaryota</taxon>
        <taxon>Viridiplantae</taxon>
        <taxon>Streptophyta</taxon>
        <taxon>Embryophyta</taxon>
        <taxon>Tracheophyta</taxon>
        <taxon>Spermatophyta</taxon>
        <taxon>Magnoliopsida</taxon>
        <taxon>Liliopsida</taxon>
        <taxon>Zingiberales</taxon>
        <taxon>Musaceae</taxon>
        <taxon>Ensete</taxon>
    </lineage>
</organism>
<dbReference type="AlphaFoldDB" id="A0A427A514"/>
<sequence length="78" mass="8748">MALHDFKHYPGPSTPPSSQVPVIFPSGSSTPKTNIVYEKGQFPSAQINQPRQRRGKVSSRAQRFCFVVKDIGVLWSKF</sequence>
<comment type="caution">
    <text evidence="2">The sequence shown here is derived from an EMBL/GenBank/DDBJ whole genome shotgun (WGS) entry which is preliminary data.</text>
</comment>
<proteinExistence type="predicted"/>
<accession>A0A427A514</accession>